<dbReference type="KEGG" id="nar:Saro_0656"/>
<evidence type="ECO:0000313" key="3">
    <source>
        <dbReference type="Proteomes" id="UP000009134"/>
    </source>
</evidence>
<organism evidence="2 3">
    <name type="scientific">Novosphingobium aromaticivorans (strain ATCC 700278 / DSM 12444 / CCUG 56034 / CIP 105152 / NBRC 16084 / F199)</name>
    <dbReference type="NCBI Taxonomy" id="279238"/>
    <lineage>
        <taxon>Bacteria</taxon>
        <taxon>Pseudomonadati</taxon>
        <taxon>Pseudomonadota</taxon>
        <taxon>Alphaproteobacteria</taxon>
        <taxon>Sphingomonadales</taxon>
        <taxon>Sphingomonadaceae</taxon>
        <taxon>Novosphingobium</taxon>
    </lineage>
</organism>
<feature type="region of interest" description="Disordered" evidence="1">
    <location>
        <begin position="48"/>
        <end position="71"/>
    </location>
</feature>
<protein>
    <submittedName>
        <fullName evidence="2">Uncharacterized protein</fullName>
    </submittedName>
</protein>
<proteinExistence type="predicted"/>
<dbReference type="STRING" id="279238.Saro_0656"/>
<dbReference type="EMBL" id="CP000248">
    <property type="protein sequence ID" value="ABD25103.1"/>
    <property type="molecule type" value="Genomic_DNA"/>
</dbReference>
<dbReference type="RefSeq" id="WP_011444317.1">
    <property type="nucleotide sequence ID" value="NC_007794.1"/>
</dbReference>
<dbReference type="HOGENOM" id="CLU_2736036_0_0_5"/>
<name>Q2GAM0_NOVAD</name>
<dbReference type="AlphaFoldDB" id="Q2GAM0"/>
<evidence type="ECO:0000256" key="1">
    <source>
        <dbReference type="SAM" id="MobiDB-lite"/>
    </source>
</evidence>
<gene>
    <name evidence="2" type="ordered locus">Saro_0656</name>
</gene>
<dbReference type="Proteomes" id="UP000009134">
    <property type="component" value="Chromosome"/>
</dbReference>
<sequence length="71" mass="7689">MSKKNAIVIRKRGVNHGDDHFPAGTVIRDMPEGQFKDWSDIGIVREASDAEVAAGGPGKQSKPRRSDEAAE</sequence>
<accession>Q2GAM0</accession>
<keyword evidence="3" id="KW-1185">Reference proteome</keyword>
<evidence type="ECO:0000313" key="2">
    <source>
        <dbReference type="EMBL" id="ABD25103.1"/>
    </source>
</evidence>
<reference evidence="3" key="1">
    <citation type="submission" date="2006-01" db="EMBL/GenBank/DDBJ databases">
        <title>Complete sequence of Novosphingobium aromaticivorans DSM 12444.</title>
        <authorList>
            <consortium name="US DOE Joint Genome Institute"/>
            <person name="Copeland A."/>
            <person name="Lucas S."/>
            <person name="Lapidus A."/>
            <person name="Barry K."/>
            <person name="Detter J.C."/>
            <person name="Glavina T."/>
            <person name="Hammon N."/>
            <person name="Israni S."/>
            <person name="Pitluck S."/>
            <person name="Chain P."/>
            <person name="Malfatti S."/>
            <person name="Shin M."/>
            <person name="Vergez L."/>
            <person name="Schmutz J."/>
            <person name="Larimer F."/>
            <person name="Land M."/>
            <person name="Kyrpides N."/>
            <person name="Ivanova N."/>
            <person name="Fredrickson J."/>
            <person name="Balkwill D."/>
            <person name="Romine M.F."/>
            <person name="Richardson P."/>
        </authorList>
    </citation>
    <scope>NUCLEOTIDE SEQUENCE [LARGE SCALE GENOMIC DNA]</scope>
    <source>
        <strain evidence="3">ATCC 700278 / DSM 12444 / CCUG 56034 / CIP 105152 / NBRC 16084 / F199</strain>
    </source>
</reference>